<organism evidence="3 4">
    <name type="scientific">Antrihabitans stalactiti</name>
    <dbReference type="NCBI Taxonomy" id="2584121"/>
    <lineage>
        <taxon>Bacteria</taxon>
        <taxon>Bacillati</taxon>
        <taxon>Actinomycetota</taxon>
        <taxon>Actinomycetes</taxon>
        <taxon>Mycobacteriales</taxon>
        <taxon>Nocardiaceae</taxon>
        <taxon>Antrihabitans</taxon>
    </lineage>
</organism>
<dbReference type="Gene3D" id="1.10.630.10">
    <property type="entry name" value="Cytochrome P450"/>
    <property type="match status" value="1"/>
</dbReference>
<dbReference type="InterPro" id="IPR050121">
    <property type="entry name" value="Cytochrome_P450_monoxygenase"/>
</dbReference>
<dbReference type="PANTHER" id="PTHR24305">
    <property type="entry name" value="CYTOCHROME P450"/>
    <property type="match status" value="1"/>
</dbReference>
<dbReference type="GO" id="GO:0004497">
    <property type="term" value="F:monooxygenase activity"/>
    <property type="evidence" value="ECO:0007669"/>
    <property type="project" value="InterPro"/>
</dbReference>
<dbReference type="Proteomes" id="UP000535543">
    <property type="component" value="Unassembled WGS sequence"/>
</dbReference>
<evidence type="ECO:0000256" key="1">
    <source>
        <dbReference type="ARBA" id="ARBA00010617"/>
    </source>
</evidence>
<feature type="region of interest" description="Disordered" evidence="2">
    <location>
        <begin position="86"/>
        <end position="105"/>
    </location>
</feature>
<proteinExistence type="inferred from homology"/>
<dbReference type="AlphaFoldDB" id="A0A848KGH4"/>
<name>A0A848KGH4_9NOCA</name>
<comment type="caution">
    <text evidence="3">The sequence shown here is derived from an EMBL/GenBank/DDBJ whole genome shotgun (WGS) entry which is preliminary data.</text>
</comment>
<dbReference type="PANTHER" id="PTHR24305:SF166">
    <property type="entry name" value="CYTOCHROME P450 12A4, MITOCHONDRIAL-RELATED"/>
    <property type="match status" value="1"/>
</dbReference>
<gene>
    <name evidence="3" type="ORF">FGL95_17710</name>
</gene>
<dbReference type="GO" id="GO:0016705">
    <property type="term" value="F:oxidoreductase activity, acting on paired donors, with incorporation or reduction of molecular oxygen"/>
    <property type="evidence" value="ECO:0007669"/>
    <property type="project" value="InterPro"/>
</dbReference>
<dbReference type="InterPro" id="IPR001128">
    <property type="entry name" value="Cyt_P450"/>
</dbReference>
<dbReference type="Pfam" id="PF00067">
    <property type="entry name" value="p450"/>
    <property type="match status" value="1"/>
</dbReference>
<dbReference type="SUPFAM" id="SSF48264">
    <property type="entry name" value="Cytochrome P450"/>
    <property type="match status" value="1"/>
</dbReference>
<sequence length="440" mass="48258">MANSFPEASTLDGIRFTAQVAVPNVVQGLFRRRRRVTGAAKLVDADKQAVRFYEGLVRDRDEPFYIRVGKDKSLLVHQPEDIKAVLEGSPDPFASDPDAKKKGMSHFQPDALTISRGALWENRRKFAEAILDTGKPLHHLAQTFLAVANEEADALGAEDITWERINDAFLRITRRVIFGEPAADDTEVSQLLADLMDEANSSPSGESKHFKPFMDKVQHYVDVGAQGSLCSLVAGAPQNEETKPAGQLVHWLFAMGDTLPANVFRTLAVLATHRPQLAVVRKELTGADLESAEGVAQLDYLAACLQDTMRLWPTTPMFARVTARKATLRDSIVPAGTQVFIYNLGNHRNRDRVSFADRFAPEEWVSGNAAENWLFNFFSNGAQGCPGAGLAVFLGTAVLARLLEAADPRMSGADLHADRALPHTLDIFSLTVGFDKPPLV</sequence>
<reference evidence="3 4" key="2">
    <citation type="submission" date="2020-06" db="EMBL/GenBank/DDBJ databases">
        <title>Antribacter stalactiti gen. nov., sp. nov., a new member of the family Nacardiaceae isolated from a cave.</title>
        <authorList>
            <person name="Kim I.S."/>
        </authorList>
    </citation>
    <scope>NUCLEOTIDE SEQUENCE [LARGE SCALE GENOMIC DNA]</scope>
    <source>
        <strain evidence="3 4">YC2-7</strain>
    </source>
</reference>
<evidence type="ECO:0000313" key="3">
    <source>
        <dbReference type="EMBL" id="NMN96876.1"/>
    </source>
</evidence>
<reference evidence="3 4" key="1">
    <citation type="submission" date="2019-05" db="EMBL/GenBank/DDBJ databases">
        <authorList>
            <person name="Lee S.D."/>
        </authorList>
    </citation>
    <scope>NUCLEOTIDE SEQUENCE [LARGE SCALE GENOMIC DNA]</scope>
    <source>
        <strain evidence="3 4">YC2-7</strain>
    </source>
</reference>
<keyword evidence="4" id="KW-1185">Reference proteome</keyword>
<dbReference type="GO" id="GO:0020037">
    <property type="term" value="F:heme binding"/>
    <property type="evidence" value="ECO:0007669"/>
    <property type="project" value="InterPro"/>
</dbReference>
<dbReference type="RefSeq" id="WP_169589270.1">
    <property type="nucleotide sequence ID" value="NZ_VCQU01000006.1"/>
</dbReference>
<dbReference type="GO" id="GO:0005506">
    <property type="term" value="F:iron ion binding"/>
    <property type="evidence" value="ECO:0007669"/>
    <property type="project" value="InterPro"/>
</dbReference>
<evidence type="ECO:0000256" key="2">
    <source>
        <dbReference type="SAM" id="MobiDB-lite"/>
    </source>
</evidence>
<comment type="similarity">
    <text evidence="1">Belongs to the cytochrome P450 family.</text>
</comment>
<evidence type="ECO:0000313" key="4">
    <source>
        <dbReference type="Proteomes" id="UP000535543"/>
    </source>
</evidence>
<protein>
    <submittedName>
        <fullName evidence="3">Cytochrome P450</fullName>
    </submittedName>
</protein>
<dbReference type="EMBL" id="VCQU01000006">
    <property type="protein sequence ID" value="NMN96876.1"/>
    <property type="molecule type" value="Genomic_DNA"/>
</dbReference>
<accession>A0A848KGH4</accession>
<dbReference type="InterPro" id="IPR036396">
    <property type="entry name" value="Cyt_P450_sf"/>
</dbReference>